<comment type="caution">
    <text evidence="4">The sequence shown here is derived from an EMBL/GenBank/DDBJ whole genome shotgun (WGS) entry which is preliminary data.</text>
</comment>
<gene>
    <name evidence="4" type="ORF">FPZ44_15205</name>
</gene>
<dbReference type="InterPro" id="IPR015421">
    <property type="entry name" value="PyrdxlP-dep_Trfase_major"/>
</dbReference>
<feature type="domain" description="Aminotransferase class V" evidence="3">
    <location>
        <begin position="7"/>
        <end position="374"/>
    </location>
</feature>
<dbReference type="OrthoDB" id="9808002at2"/>
<dbReference type="InterPro" id="IPR015422">
    <property type="entry name" value="PyrdxlP-dep_Trfase_small"/>
</dbReference>
<evidence type="ECO:0000313" key="5">
    <source>
        <dbReference type="Proteomes" id="UP000318102"/>
    </source>
</evidence>
<dbReference type="Gene3D" id="3.90.1150.10">
    <property type="entry name" value="Aspartate Aminotransferase, domain 1"/>
    <property type="match status" value="1"/>
</dbReference>
<sequence>MKANDIIYADYSASTPPHPEVIRTMTEVMERIYANPSSIHELGGQADQLVLRARSVVAQALHVQPQEVIFTSGATESNNMAIFGVVREAMRLAAAGNPVHAIVSAVEHPSVYACYEQLKLEGVEVSIAPVDNNGRVDLKQLEQLIKPHTVILSVMHVNNETGAVQPLREIGQLVARYPKLVFHVDGVQGLGKLPVELADWNAHLYSLSGHKIHGPKGMGILVKRGNLKLTPLIHGGVQEFGLRAGTSNVPGILAMSKAVRMAVEAQAKDEEKLLLLNERMLKHIHEIPELVLNSPICPLGAPHILNASFPGMKAEVAVHAMEEQGVILSTQSACSSKLHKPSRVLLAQTHNERVAASGLRISMDASMTIEQIDRIGSALKETVERLKPLVQRER</sequence>
<dbReference type="EMBL" id="VNJK01000001">
    <property type="protein sequence ID" value="TVX94279.1"/>
    <property type="molecule type" value="Genomic_DNA"/>
</dbReference>
<dbReference type="SUPFAM" id="SSF53383">
    <property type="entry name" value="PLP-dependent transferases"/>
    <property type="match status" value="1"/>
</dbReference>
<dbReference type="PIRSF" id="PIRSF005572">
    <property type="entry name" value="NifS"/>
    <property type="match status" value="1"/>
</dbReference>
<dbReference type="GO" id="GO:0003824">
    <property type="term" value="F:catalytic activity"/>
    <property type="evidence" value="ECO:0007669"/>
    <property type="project" value="UniProtKB-ARBA"/>
</dbReference>
<dbReference type="PANTHER" id="PTHR11601:SF50">
    <property type="entry name" value="CYSTEINE DESULFURASE ISCS 2-RELATED"/>
    <property type="match status" value="1"/>
</dbReference>
<protein>
    <submittedName>
        <fullName evidence="4">Cysteine desulfurase</fullName>
    </submittedName>
</protein>
<dbReference type="AlphaFoldDB" id="A0A559J323"/>
<dbReference type="PANTHER" id="PTHR11601">
    <property type="entry name" value="CYSTEINE DESULFURYLASE FAMILY MEMBER"/>
    <property type="match status" value="1"/>
</dbReference>
<dbReference type="InterPro" id="IPR015424">
    <property type="entry name" value="PyrdxlP-dep_Trfase"/>
</dbReference>
<proteinExistence type="predicted"/>
<name>A0A559J323_9BACL</name>
<keyword evidence="5" id="KW-1185">Reference proteome</keyword>
<dbReference type="Pfam" id="PF00266">
    <property type="entry name" value="Aminotran_5"/>
    <property type="match status" value="1"/>
</dbReference>
<dbReference type="Proteomes" id="UP000318102">
    <property type="component" value="Unassembled WGS sequence"/>
</dbReference>
<keyword evidence="2" id="KW-0663">Pyridoxal phosphate</keyword>
<organism evidence="4 5">
    <name type="scientific">Paenibacillus agilis</name>
    <dbReference type="NCBI Taxonomy" id="3020863"/>
    <lineage>
        <taxon>Bacteria</taxon>
        <taxon>Bacillati</taxon>
        <taxon>Bacillota</taxon>
        <taxon>Bacilli</taxon>
        <taxon>Bacillales</taxon>
        <taxon>Paenibacillaceae</taxon>
        <taxon>Paenibacillus</taxon>
    </lineage>
</organism>
<evidence type="ECO:0000259" key="3">
    <source>
        <dbReference type="Pfam" id="PF00266"/>
    </source>
</evidence>
<evidence type="ECO:0000256" key="1">
    <source>
        <dbReference type="ARBA" id="ARBA00001933"/>
    </source>
</evidence>
<dbReference type="Gene3D" id="1.10.260.50">
    <property type="match status" value="1"/>
</dbReference>
<dbReference type="RefSeq" id="WP_144991388.1">
    <property type="nucleotide sequence ID" value="NZ_VNJK01000001.1"/>
</dbReference>
<accession>A0A559J323</accession>
<reference evidence="4 5" key="1">
    <citation type="submission" date="2019-07" db="EMBL/GenBank/DDBJ databases">
        <authorList>
            <person name="Kim J."/>
        </authorList>
    </citation>
    <scope>NUCLEOTIDE SEQUENCE [LARGE SCALE GENOMIC DNA]</scope>
    <source>
        <strain evidence="4 5">N4</strain>
    </source>
</reference>
<dbReference type="InterPro" id="IPR000192">
    <property type="entry name" value="Aminotrans_V_dom"/>
</dbReference>
<evidence type="ECO:0000313" key="4">
    <source>
        <dbReference type="EMBL" id="TVX94279.1"/>
    </source>
</evidence>
<evidence type="ECO:0000256" key="2">
    <source>
        <dbReference type="ARBA" id="ARBA00022898"/>
    </source>
</evidence>
<comment type="cofactor">
    <cofactor evidence="1">
        <name>pyridoxal 5'-phosphate</name>
        <dbReference type="ChEBI" id="CHEBI:597326"/>
    </cofactor>
</comment>
<dbReference type="InterPro" id="IPR016454">
    <property type="entry name" value="Cysteine_dSase"/>
</dbReference>
<dbReference type="Gene3D" id="3.40.640.10">
    <property type="entry name" value="Type I PLP-dependent aspartate aminotransferase-like (Major domain)"/>
    <property type="match status" value="1"/>
</dbReference>